<gene>
    <name evidence="2" type="primary">tssE</name>
    <name evidence="2" type="ORF">C5750_23940</name>
</gene>
<dbReference type="RefSeq" id="WP_105737532.1">
    <property type="nucleotide sequence ID" value="NZ_PVBT01000009.1"/>
</dbReference>
<dbReference type="PANTHER" id="PTHR38595:SF1">
    <property type="entry name" value="TYPE VI SECRETION SYSTEM COMPONENT TSSE1"/>
    <property type="match status" value="1"/>
</dbReference>
<dbReference type="Pfam" id="PF04965">
    <property type="entry name" value="GPW_gp25"/>
    <property type="match status" value="1"/>
</dbReference>
<sequence>MAVSGRISFESVLDRLMDYDPDMTADQPLTPREQINRVRENVRRDIEALLNAQQWPHSIEKEFDELQTSLLRFGTPGFHGLMLATTQQRLHLAEAIRKVITAFDPRLARVRVGLGKSRGNQDRVLDLRIEAEMLLPDGVEAIVFDTSLDPATRHFMIGGAHHG</sequence>
<dbReference type="InterPro" id="IPR007048">
    <property type="entry name" value="IraD/Gp25-like"/>
</dbReference>
<name>A0A2S9JAP5_9HYPH</name>
<proteinExistence type="predicted"/>
<dbReference type="EMBL" id="PVBT01000009">
    <property type="protein sequence ID" value="PRD49881.1"/>
    <property type="molecule type" value="Genomic_DNA"/>
</dbReference>
<organism evidence="2 3">
    <name type="scientific">Phyllobacterium myrsinacearum</name>
    <dbReference type="NCBI Taxonomy" id="28101"/>
    <lineage>
        <taxon>Bacteria</taxon>
        <taxon>Pseudomonadati</taxon>
        <taxon>Pseudomonadota</taxon>
        <taxon>Alphaproteobacteria</taxon>
        <taxon>Hyphomicrobiales</taxon>
        <taxon>Phyllobacteriaceae</taxon>
        <taxon>Phyllobacterium</taxon>
    </lineage>
</organism>
<evidence type="ECO:0000313" key="2">
    <source>
        <dbReference type="EMBL" id="PRD49881.1"/>
    </source>
</evidence>
<dbReference type="NCBIfam" id="TIGR03357">
    <property type="entry name" value="VI_zyme"/>
    <property type="match status" value="1"/>
</dbReference>
<dbReference type="Proteomes" id="UP000238563">
    <property type="component" value="Unassembled WGS sequence"/>
</dbReference>
<feature type="domain" description="IraD/Gp25-like" evidence="1">
    <location>
        <begin position="38"/>
        <end position="133"/>
    </location>
</feature>
<comment type="caution">
    <text evidence="2">The sequence shown here is derived from an EMBL/GenBank/DDBJ whole genome shotgun (WGS) entry which is preliminary data.</text>
</comment>
<reference evidence="2 3" key="1">
    <citation type="submission" date="2018-02" db="EMBL/GenBank/DDBJ databases">
        <title>The draft genome of Phyllobacterium myrsinacearum DSM5892.</title>
        <authorList>
            <person name="Li L."/>
            <person name="Liu L."/>
            <person name="Zhang X."/>
            <person name="Wang T."/>
        </authorList>
    </citation>
    <scope>NUCLEOTIDE SEQUENCE [LARGE SCALE GENOMIC DNA]</scope>
    <source>
        <strain evidence="2 3">DSM 5892</strain>
    </source>
</reference>
<dbReference type="OrthoDB" id="119583at2"/>
<dbReference type="PANTHER" id="PTHR38595">
    <property type="entry name" value="CYTOPLASMIC PROTEIN-RELATED"/>
    <property type="match status" value="1"/>
</dbReference>
<keyword evidence="3" id="KW-1185">Reference proteome</keyword>
<protein>
    <submittedName>
        <fullName evidence="2">Type VI secretion system baseplate subunit TssE</fullName>
    </submittedName>
</protein>
<accession>A0A2S9JAP5</accession>
<dbReference type="AlphaFoldDB" id="A0A2S9JAP5"/>
<dbReference type="InterPro" id="IPR017737">
    <property type="entry name" value="TssE1-like"/>
</dbReference>
<evidence type="ECO:0000259" key="1">
    <source>
        <dbReference type="Pfam" id="PF04965"/>
    </source>
</evidence>
<dbReference type="InterPro" id="IPR053176">
    <property type="entry name" value="T6SS_TssE1-like"/>
</dbReference>
<evidence type="ECO:0000313" key="3">
    <source>
        <dbReference type="Proteomes" id="UP000238563"/>
    </source>
</evidence>